<organism evidence="18 19">
    <name type="scientific">Pomacea canaliculata</name>
    <name type="common">Golden apple snail</name>
    <dbReference type="NCBI Taxonomy" id="400727"/>
    <lineage>
        <taxon>Eukaryota</taxon>
        <taxon>Metazoa</taxon>
        <taxon>Spiralia</taxon>
        <taxon>Lophotrochozoa</taxon>
        <taxon>Mollusca</taxon>
        <taxon>Gastropoda</taxon>
        <taxon>Caenogastropoda</taxon>
        <taxon>Architaenioglossa</taxon>
        <taxon>Ampullarioidea</taxon>
        <taxon>Ampullariidae</taxon>
        <taxon>Pomacea</taxon>
    </lineage>
</organism>
<dbReference type="PROSITE" id="PS50916">
    <property type="entry name" value="RABBD"/>
    <property type="match status" value="1"/>
</dbReference>
<comment type="similarity">
    <text evidence="13">Belongs to the OSBP family.</text>
</comment>
<evidence type="ECO:0000256" key="1">
    <source>
        <dbReference type="ARBA" id="ARBA00004177"/>
    </source>
</evidence>
<dbReference type="GO" id="GO:0005768">
    <property type="term" value="C:endosome"/>
    <property type="evidence" value="ECO:0007669"/>
    <property type="project" value="UniProtKB-SubCell"/>
</dbReference>
<dbReference type="FunFam" id="1.10.287.2720:FF:000001">
    <property type="entry name" value="Oxysterol-binding OBPalpha"/>
    <property type="match status" value="1"/>
</dbReference>
<name>A0A2T7PL42_POMCA</name>
<dbReference type="InterPro" id="IPR011993">
    <property type="entry name" value="PH-like_dom_sf"/>
</dbReference>
<evidence type="ECO:0000256" key="3">
    <source>
        <dbReference type="ARBA" id="ARBA00004555"/>
    </source>
</evidence>
<evidence type="ECO:0000256" key="5">
    <source>
        <dbReference type="ARBA" id="ARBA00022753"/>
    </source>
</evidence>
<evidence type="ECO:0000313" key="19">
    <source>
        <dbReference type="Proteomes" id="UP000245119"/>
    </source>
</evidence>
<dbReference type="GO" id="GO:0006886">
    <property type="term" value="P:intracellular protein transport"/>
    <property type="evidence" value="ECO:0007669"/>
    <property type="project" value="InterPro"/>
</dbReference>
<evidence type="ECO:0000256" key="9">
    <source>
        <dbReference type="ARBA" id="ARBA00023121"/>
    </source>
</evidence>
<keyword evidence="7" id="KW-0333">Golgi apparatus</keyword>
<evidence type="ECO:0000259" key="17">
    <source>
        <dbReference type="PROSITE" id="PS50916"/>
    </source>
</evidence>
<comment type="subunit">
    <text evidence="12">Heterodimer with OSBPL9.</text>
</comment>
<sequence>MAADSDSDMTFALPDLSGLSEAERLQVIAVMQRAKEFEEQEQTKNRRLKMEGHLLKYTNVMKGWQTRWFLMDPESGMLEYFEKEEHKKQRPRGSVHLAAAVVSPSDEDSQTFTVTAANGETFKLRANDAKERQHWVDRLRSTAEYHTANIAQQYSGLYQRKDAAGSYITKDGTLFRRTDPSGGRRSHYSSQESVHSTPGKKQIPAHTHALPLPFTDVQGFLVEAQDFSQSLSDKIATLPYHGEDCFMTGLDKDLLMLKATSGAALRCVEECLLLLQNGQVLCSSMPQSTSVSGQLSTKKSIPCSTSLPADLSQHSSNTVTSSPVDSYGSTRSVLQTLQDCNFEGTITINRDEEEEDSDVYSDSELGAVEEHKSIILHLLSQLKLGMDLTKVVLPTFILERRSLLEMFADCMAHPHIFLQIPDVGSPEERMLLVLEWYLTSFHAGRQGSVAKKPYNPIKGETFHCSWRLPQSSEEVKDITSCQSKQGIQLTYCAEQVSHHPPVSAFYFECPEKKICMNASIWTKSRFMGMSIGVVMVGKGNLRLLQYDEEYVFGLPSAYARSILTVPWVELGDKVSLVCEKTNLTASIIFHTRPFYGGKLHRVSAEVKNTTGAQLCKVSGEWNGIYEFVYSDGRTRTVDTQKLKIWRKCVRPVEKQGEFESRRLWQHVTNALNAGDVNTATEHKHLLEERQREGERHRKDSGTVFPTKSDLQAWINELSMAGSMRNKVTANRY</sequence>
<dbReference type="GO" id="GO:0005829">
    <property type="term" value="C:cytosol"/>
    <property type="evidence" value="ECO:0007669"/>
    <property type="project" value="TreeGrafter"/>
</dbReference>
<evidence type="ECO:0000256" key="15">
    <source>
        <dbReference type="SAM" id="MobiDB-lite"/>
    </source>
</evidence>
<dbReference type="Gene3D" id="2.30.29.30">
    <property type="entry name" value="Pleckstrin-homology domain (PH domain)/Phosphotyrosine-binding domain (PTB)"/>
    <property type="match status" value="1"/>
</dbReference>
<keyword evidence="5" id="KW-0967">Endosome</keyword>
<dbReference type="GO" id="GO:0016020">
    <property type="term" value="C:membrane"/>
    <property type="evidence" value="ECO:0007669"/>
    <property type="project" value="TreeGrafter"/>
</dbReference>
<dbReference type="PANTHER" id="PTHR10972:SF141">
    <property type="entry name" value="OXYSTEROL-BINDING PROTEIN"/>
    <property type="match status" value="1"/>
</dbReference>
<dbReference type="PANTHER" id="PTHR10972">
    <property type="entry name" value="OXYSTEROL-BINDING PROTEIN-RELATED"/>
    <property type="match status" value="1"/>
</dbReference>
<dbReference type="Gene3D" id="1.10.287.2720">
    <property type="match status" value="1"/>
</dbReference>
<comment type="function">
    <text evidence="11">Plays a role in regulating ADIPOQ and FABP4 levels in differentiating adipocytes and is also involved in regulation of adipocyte triglyceride storage. Weakly binds 25-hydroxycholesterol. Interacts with OSBPL9 to function as lipid transfer proteins. Together they form a heterodimer that localizes at the ER-trans-Golgi membrane contact sites, and exchanges phosphatidylserine (1,2-diacyl-sn-glycero-3-phospho-L-serine, PS) for phosphatidylinositol-4-phosphate (1,2-diacyl-sn-glycero-3-phospho-(1D-myo-inositol 4-phosphate), PI(4)P) between the two organelles, a step that is critical for sphingomyelin synthesis in the Golgi complex.</text>
</comment>
<dbReference type="SMART" id="SM00233">
    <property type="entry name" value="PH"/>
    <property type="match status" value="1"/>
</dbReference>
<comment type="caution">
    <text evidence="18">The sequence shown here is derived from an EMBL/GenBank/DDBJ whole genome shotgun (WGS) entry which is preliminary data.</text>
</comment>
<keyword evidence="19" id="KW-1185">Reference proteome</keyword>
<dbReference type="Gene3D" id="2.40.160.120">
    <property type="match status" value="1"/>
</dbReference>
<reference evidence="18 19" key="1">
    <citation type="submission" date="2018-04" db="EMBL/GenBank/DDBJ databases">
        <title>The genome of golden apple snail Pomacea canaliculata provides insight into stress tolerance and invasive adaptation.</title>
        <authorList>
            <person name="Liu C."/>
            <person name="Liu B."/>
            <person name="Ren Y."/>
            <person name="Zhang Y."/>
            <person name="Wang H."/>
            <person name="Li S."/>
            <person name="Jiang F."/>
            <person name="Yin L."/>
            <person name="Zhang G."/>
            <person name="Qian W."/>
            <person name="Fan W."/>
        </authorList>
    </citation>
    <scope>NUCLEOTIDE SEQUENCE [LARGE SCALE GENOMIC DNA]</scope>
    <source>
        <strain evidence="18">SZHN2017</strain>
        <tissue evidence="18">Muscle</tissue>
    </source>
</reference>
<evidence type="ECO:0000256" key="14">
    <source>
        <dbReference type="RuleBase" id="RU003845"/>
    </source>
</evidence>
<dbReference type="InterPro" id="IPR018494">
    <property type="entry name" value="Oxysterol-bd_CS"/>
</dbReference>
<dbReference type="PROSITE" id="PS50003">
    <property type="entry name" value="PH_DOMAIN"/>
    <property type="match status" value="1"/>
</dbReference>
<dbReference type="GO" id="GO:0032934">
    <property type="term" value="F:sterol binding"/>
    <property type="evidence" value="ECO:0007669"/>
    <property type="project" value="TreeGrafter"/>
</dbReference>
<keyword evidence="10" id="KW-0472">Membrane</keyword>
<dbReference type="SUPFAM" id="SSF50729">
    <property type="entry name" value="PH domain-like"/>
    <property type="match status" value="1"/>
</dbReference>
<protein>
    <recommendedName>
        <fullName evidence="14">Oxysterol-binding protein</fullName>
    </recommendedName>
</protein>
<evidence type="ECO:0000256" key="7">
    <source>
        <dbReference type="ARBA" id="ARBA00023034"/>
    </source>
</evidence>
<evidence type="ECO:0000256" key="12">
    <source>
        <dbReference type="ARBA" id="ARBA00065555"/>
    </source>
</evidence>
<dbReference type="Gene3D" id="6.10.140.1150">
    <property type="match status" value="1"/>
</dbReference>
<dbReference type="PROSITE" id="PS01013">
    <property type="entry name" value="OSBP"/>
    <property type="match status" value="1"/>
</dbReference>
<accession>A0A2T7PL42</accession>
<evidence type="ECO:0000256" key="13">
    <source>
        <dbReference type="RuleBase" id="RU003844"/>
    </source>
</evidence>
<dbReference type="InterPro" id="IPR001849">
    <property type="entry name" value="PH_domain"/>
</dbReference>
<evidence type="ECO:0000256" key="2">
    <source>
        <dbReference type="ARBA" id="ARBA00004308"/>
    </source>
</evidence>
<evidence type="ECO:0000259" key="16">
    <source>
        <dbReference type="PROSITE" id="PS50003"/>
    </source>
</evidence>
<dbReference type="FunFam" id="2.40.160.120:FF:000002">
    <property type="entry name" value="Oxysterol-binding protein"/>
    <property type="match status" value="1"/>
</dbReference>
<keyword evidence="8 14" id="KW-0445">Lipid transport</keyword>
<dbReference type="OrthoDB" id="14833at2759"/>
<keyword evidence="4 14" id="KW-0813">Transport</keyword>
<feature type="domain" description="PH" evidence="16">
    <location>
        <begin position="47"/>
        <end position="144"/>
    </location>
</feature>
<evidence type="ECO:0000256" key="4">
    <source>
        <dbReference type="ARBA" id="ARBA00022448"/>
    </source>
</evidence>
<gene>
    <name evidence="18" type="ORF">C0Q70_05370</name>
</gene>
<keyword evidence="6" id="KW-0007">Acetylation</keyword>
<dbReference type="InterPro" id="IPR010911">
    <property type="entry name" value="Rab_BD"/>
</dbReference>
<dbReference type="CDD" id="cd13291">
    <property type="entry name" value="PH_ORP10_ORP11"/>
    <property type="match status" value="1"/>
</dbReference>
<dbReference type="EMBL" id="PZQS01000003">
    <property type="protein sequence ID" value="PVD34107.1"/>
    <property type="molecule type" value="Genomic_DNA"/>
</dbReference>
<dbReference type="AlphaFoldDB" id="A0A2T7PL42"/>
<keyword evidence="9" id="KW-0446">Lipid-binding</keyword>
<evidence type="ECO:0000256" key="10">
    <source>
        <dbReference type="ARBA" id="ARBA00023136"/>
    </source>
</evidence>
<feature type="region of interest" description="Disordered" evidence="15">
    <location>
        <begin position="174"/>
        <end position="203"/>
    </location>
</feature>
<evidence type="ECO:0000256" key="8">
    <source>
        <dbReference type="ARBA" id="ARBA00023055"/>
    </source>
</evidence>
<dbReference type="Pfam" id="PF01237">
    <property type="entry name" value="Oxysterol_BP"/>
    <property type="match status" value="1"/>
</dbReference>
<dbReference type="GO" id="GO:0031267">
    <property type="term" value="F:small GTPase binding"/>
    <property type="evidence" value="ECO:0007669"/>
    <property type="project" value="InterPro"/>
</dbReference>
<dbReference type="FunFam" id="2.30.29.30:FF:000154">
    <property type="entry name" value="Oxysterol-binding protein"/>
    <property type="match status" value="1"/>
</dbReference>
<dbReference type="InterPro" id="IPR000648">
    <property type="entry name" value="Oxysterol-bd"/>
</dbReference>
<dbReference type="Proteomes" id="UP000245119">
    <property type="component" value="Linkage Group LG3"/>
</dbReference>
<proteinExistence type="inferred from homology"/>
<dbReference type="STRING" id="400727.A0A2T7PL42"/>
<dbReference type="GO" id="GO:0006869">
    <property type="term" value="P:lipid transport"/>
    <property type="evidence" value="ECO:0007669"/>
    <property type="project" value="UniProtKB-KW"/>
</dbReference>
<feature type="domain" description="RabBD" evidence="17">
    <location>
        <begin position="13"/>
        <end position="72"/>
    </location>
</feature>
<dbReference type="InterPro" id="IPR037239">
    <property type="entry name" value="OSBP_sf"/>
</dbReference>
<comment type="subcellular location">
    <subcellularLocation>
        <location evidence="2">Endomembrane system</location>
    </subcellularLocation>
    <subcellularLocation>
        <location evidence="1">Endosome</location>
    </subcellularLocation>
    <subcellularLocation>
        <location evidence="3">Golgi apparatus</location>
    </subcellularLocation>
</comment>
<evidence type="ECO:0000256" key="6">
    <source>
        <dbReference type="ARBA" id="ARBA00022990"/>
    </source>
</evidence>
<dbReference type="SUPFAM" id="SSF144000">
    <property type="entry name" value="Oxysterol-binding protein-like"/>
    <property type="match status" value="1"/>
</dbReference>
<evidence type="ECO:0000256" key="11">
    <source>
        <dbReference type="ARBA" id="ARBA00058048"/>
    </source>
</evidence>
<dbReference type="Pfam" id="PF00169">
    <property type="entry name" value="PH"/>
    <property type="match status" value="1"/>
</dbReference>
<dbReference type="GO" id="GO:0005794">
    <property type="term" value="C:Golgi apparatus"/>
    <property type="evidence" value="ECO:0007669"/>
    <property type="project" value="UniProtKB-SubCell"/>
</dbReference>
<evidence type="ECO:0000313" key="18">
    <source>
        <dbReference type="EMBL" id="PVD34107.1"/>
    </source>
</evidence>